<evidence type="ECO:0000256" key="2">
    <source>
        <dbReference type="ARBA" id="ARBA00010206"/>
    </source>
</evidence>
<dbReference type="AlphaFoldDB" id="A0A1Q6FCM9"/>
<evidence type="ECO:0000313" key="6">
    <source>
        <dbReference type="EMBL" id="OKY96522.1"/>
    </source>
</evidence>
<dbReference type="RefSeq" id="WP_004328482.1">
    <property type="nucleotide sequence ID" value="NZ_CAMQOD010000020.1"/>
</dbReference>
<dbReference type="SUPFAM" id="SSF55909">
    <property type="entry name" value="Pentein"/>
    <property type="match status" value="1"/>
</dbReference>
<evidence type="ECO:0000313" key="7">
    <source>
        <dbReference type="Proteomes" id="UP000187417"/>
    </source>
</evidence>
<dbReference type="PRINTS" id="PR01466">
    <property type="entry name" value="ARGDEIMINASE"/>
</dbReference>
<comment type="catalytic activity">
    <reaction evidence="5">
        <text>L-arginine + H2O = L-citrulline + NH4(+)</text>
        <dbReference type="Rhea" id="RHEA:19597"/>
        <dbReference type="ChEBI" id="CHEBI:15377"/>
        <dbReference type="ChEBI" id="CHEBI:28938"/>
        <dbReference type="ChEBI" id="CHEBI:32682"/>
        <dbReference type="ChEBI" id="CHEBI:57743"/>
        <dbReference type="EC" id="3.5.3.6"/>
    </reaction>
</comment>
<comment type="caution">
    <text evidence="6">The sequence shown here is derived from an EMBL/GenBank/DDBJ whole genome shotgun (WGS) entry which is preliminary data.</text>
</comment>
<dbReference type="STRING" id="28117.BHV66_00115"/>
<dbReference type="GO" id="GO:0016990">
    <property type="term" value="F:arginine deiminase activity"/>
    <property type="evidence" value="ECO:0007669"/>
    <property type="project" value="UniProtKB-EC"/>
</dbReference>
<proteinExistence type="inferred from homology"/>
<keyword evidence="4" id="KW-0378">Hydrolase</keyword>
<dbReference type="Pfam" id="PF02274">
    <property type="entry name" value="ADI"/>
    <property type="match status" value="1"/>
</dbReference>
<evidence type="ECO:0000256" key="5">
    <source>
        <dbReference type="ARBA" id="ARBA00049429"/>
    </source>
</evidence>
<dbReference type="InterPro" id="IPR003876">
    <property type="entry name" value="Arg_deiminase"/>
</dbReference>
<accession>A0A1Q6FCM9</accession>
<dbReference type="PANTHER" id="PTHR47271:SF2">
    <property type="entry name" value="ARGININE DEIMINASE"/>
    <property type="match status" value="1"/>
</dbReference>
<protein>
    <recommendedName>
        <fullName evidence="3">arginine deiminase</fullName>
        <ecNumber evidence="3">3.5.3.6</ecNumber>
    </recommendedName>
</protein>
<dbReference type="PANTHER" id="PTHR47271">
    <property type="entry name" value="ARGININE DEIMINASE"/>
    <property type="match status" value="1"/>
</dbReference>
<evidence type="ECO:0000256" key="3">
    <source>
        <dbReference type="ARBA" id="ARBA00012171"/>
    </source>
</evidence>
<reference evidence="6 7" key="1">
    <citation type="journal article" date="2016" name="Nat. Biotechnol.">
        <title>Measurement of bacterial replication rates in microbial communities.</title>
        <authorList>
            <person name="Brown C.T."/>
            <person name="Olm M.R."/>
            <person name="Thomas B.C."/>
            <person name="Banfield J.F."/>
        </authorList>
    </citation>
    <scope>NUCLEOTIDE SEQUENCE [LARGE SCALE GENOMIC DNA]</scope>
    <source>
        <strain evidence="6">CAG:67_53_122</strain>
    </source>
</reference>
<comment type="pathway">
    <text evidence="1">Amino-acid degradation; L-arginine degradation via ADI pathway; carbamoyl phosphate from L-arginine: step 1/2.</text>
</comment>
<gene>
    <name evidence="6" type="ORF">BHV66_00115</name>
</gene>
<dbReference type="EMBL" id="MNQH01000001">
    <property type="protein sequence ID" value="OKY96522.1"/>
    <property type="molecule type" value="Genomic_DNA"/>
</dbReference>
<dbReference type="GO" id="GO:0019546">
    <property type="term" value="P:L-arginine deiminase pathway"/>
    <property type="evidence" value="ECO:0007669"/>
    <property type="project" value="TreeGrafter"/>
</dbReference>
<dbReference type="Proteomes" id="UP000187417">
    <property type="component" value="Unassembled WGS sequence"/>
</dbReference>
<evidence type="ECO:0000256" key="4">
    <source>
        <dbReference type="ARBA" id="ARBA00022801"/>
    </source>
</evidence>
<organism evidence="6 7">
    <name type="scientific">Alistipes putredinis</name>
    <dbReference type="NCBI Taxonomy" id="28117"/>
    <lineage>
        <taxon>Bacteria</taxon>
        <taxon>Pseudomonadati</taxon>
        <taxon>Bacteroidota</taxon>
        <taxon>Bacteroidia</taxon>
        <taxon>Bacteroidales</taxon>
        <taxon>Rikenellaceae</taxon>
        <taxon>Alistipes</taxon>
    </lineage>
</organism>
<dbReference type="Gene3D" id="3.75.10.10">
    <property type="entry name" value="L-arginine/glycine Amidinotransferase, Chain A"/>
    <property type="match status" value="1"/>
</dbReference>
<sequence>MRGRRSVRCGQTCEYRKARLILTHDPGEELFLGALHPAAALFREHIDIPELIAEHATYRKVLEEAGARVLTVRQILLDGTGADGKPADRTKLENLRRFAAGFLTFDTQNLSPETAEQQKEYRQSILAKTSPRDLVRIILRQPIIRLSETQINTGLKAEYSENPVMNLFYTRDQLITTAKGIVIGRMNSPQREKGCDILQFCLEKIGMKPLHRIEGEGAHLEGGDFYPFGDTAFIGCGMRTTQPAIDQLMEHDLLGCNRLVVVKDRLFSQAEMHLDTYFNIIDRNLVTLTARRMTTDPDSPDLLLADIYLRGANGVYTKTEEDVGFVELLRSRIGAAIIPISEEDADRLAGNFLTVGSRRIIGVAGQSEALRTELKHRGVKVTWVGLDNLCKGYGAAHCMTQVLRRR</sequence>
<evidence type="ECO:0000256" key="1">
    <source>
        <dbReference type="ARBA" id="ARBA00005213"/>
    </source>
</evidence>
<dbReference type="EC" id="3.5.3.6" evidence="3"/>
<name>A0A1Q6FCM9_9BACT</name>
<comment type="similarity">
    <text evidence="2">Belongs to the arginine deiminase family.</text>
</comment>